<evidence type="ECO:0000313" key="2">
    <source>
        <dbReference type="EMBL" id="PFG32390.1"/>
    </source>
</evidence>
<feature type="transmembrane region" description="Helical" evidence="1">
    <location>
        <begin position="75"/>
        <end position="96"/>
    </location>
</feature>
<evidence type="ECO:0000256" key="1">
    <source>
        <dbReference type="SAM" id="Phobius"/>
    </source>
</evidence>
<gene>
    <name evidence="2" type="ORF">ATL42_0220</name>
</gene>
<evidence type="ECO:0000313" key="3">
    <source>
        <dbReference type="Proteomes" id="UP000225548"/>
    </source>
</evidence>
<dbReference type="Proteomes" id="UP000225548">
    <property type="component" value="Unassembled WGS sequence"/>
</dbReference>
<comment type="caution">
    <text evidence="2">The sequence shown here is derived from an EMBL/GenBank/DDBJ whole genome shotgun (WGS) entry which is preliminary data.</text>
</comment>
<accession>A0A2A9E2I3</accession>
<sequence>MLPALVLTSQLAALEDAAGHALRRMEVRGLTLLFLGGSTLMIGASAFASGSATVPTTARALIAWFGLALLSGRLLGWRFCWVGPCLVLCILIYWGYDSSGGTYWWWEFTAHGPDPMASWRLSVGLLVTGVAAFWLTPWRIATLRHNRLFADAVGVATRR</sequence>
<feature type="transmembrane region" description="Helical" evidence="1">
    <location>
        <begin position="29"/>
        <end position="54"/>
    </location>
</feature>
<proteinExistence type="predicted"/>
<dbReference type="AlphaFoldDB" id="A0A2A9E2I3"/>
<reference evidence="2 3" key="1">
    <citation type="submission" date="2017-10" db="EMBL/GenBank/DDBJ databases">
        <title>Sequencing the genomes of 1000 actinobacteria strains.</title>
        <authorList>
            <person name="Klenk H.-P."/>
        </authorList>
    </citation>
    <scope>NUCLEOTIDE SEQUENCE [LARGE SCALE GENOMIC DNA]</scope>
    <source>
        <strain evidence="2 3">DSM 18966</strain>
    </source>
</reference>
<keyword evidence="3" id="KW-1185">Reference proteome</keyword>
<name>A0A2A9E2I3_9MICO</name>
<keyword evidence="1" id="KW-0812">Transmembrane</keyword>
<feature type="transmembrane region" description="Helical" evidence="1">
    <location>
        <begin position="116"/>
        <end position="135"/>
    </location>
</feature>
<organism evidence="2 3">
    <name type="scientific">Sanguibacter antarcticus</name>
    <dbReference type="NCBI Taxonomy" id="372484"/>
    <lineage>
        <taxon>Bacteria</taxon>
        <taxon>Bacillati</taxon>
        <taxon>Actinomycetota</taxon>
        <taxon>Actinomycetes</taxon>
        <taxon>Micrococcales</taxon>
        <taxon>Sanguibacteraceae</taxon>
        <taxon>Sanguibacter</taxon>
    </lineage>
</organism>
<dbReference type="EMBL" id="PDJG01000001">
    <property type="protein sequence ID" value="PFG32390.1"/>
    <property type="molecule type" value="Genomic_DNA"/>
</dbReference>
<protein>
    <submittedName>
        <fullName evidence="2">Uncharacterized protein</fullName>
    </submittedName>
</protein>
<keyword evidence="1" id="KW-1133">Transmembrane helix</keyword>
<keyword evidence="1" id="KW-0472">Membrane</keyword>